<feature type="region of interest" description="Disordered" evidence="1">
    <location>
        <begin position="293"/>
        <end position="314"/>
    </location>
</feature>
<evidence type="ECO:0000256" key="1">
    <source>
        <dbReference type="SAM" id="MobiDB-lite"/>
    </source>
</evidence>
<dbReference type="Proteomes" id="UP000245790">
    <property type="component" value="Unassembled WGS sequence"/>
</dbReference>
<evidence type="ECO:0008006" key="5">
    <source>
        <dbReference type="Google" id="ProtNLM"/>
    </source>
</evidence>
<dbReference type="Gene3D" id="2.180.10.10">
    <property type="entry name" value="RHS repeat-associated core"/>
    <property type="match status" value="1"/>
</dbReference>
<dbReference type="PROSITE" id="PS51257">
    <property type="entry name" value="PROKAR_LIPOPROTEIN"/>
    <property type="match status" value="1"/>
</dbReference>
<feature type="signal peptide" evidence="2">
    <location>
        <begin position="1"/>
        <end position="23"/>
    </location>
</feature>
<name>A0A316FWP6_9GAMM</name>
<evidence type="ECO:0000313" key="3">
    <source>
        <dbReference type="EMBL" id="PWK52813.1"/>
    </source>
</evidence>
<dbReference type="RefSeq" id="WP_109762802.1">
    <property type="nucleotide sequence ID" value="NZ_QGGU01000004.1"/>
</dbReference>
<keyword evidence="2" id="KW-0732">Signal</keyword>
<evidence type="ECO:0000313" key="4">
    <source>
        <dbReference type="Proteomes" id="UP000245790"/>
    </source>
</evidence>
<feature type="chain" id="PRO_5016268219" description="YD repeat-containing protein" evidence="2">
    <location>
        <begin position="24"/>
        <end position="552"/>
    </location>
</feature>
<keyword evidence="4" id="KW-1185">Reference proteome</keyword>
<feature type="compositionally biased region" description="Acidic residues" evidence="1">
    <location>
        <begin position="300"/>
        <end position="309"/>
    </location>
</feature>
<gene>
    <name evidence="3" type="ORF">C8D97_10431</name>
</gene>
<sequence>MFIRIIFKTLFLTGLSLSLISCGGGSSYSDDPPVVTAKTGIFMNGTIENLRYSTASQSGFTDSNGEFLYLDGETVSFYVGDILIGSASVAASLDLFDLANTSAPITGLEIRNAIFDFKNDSSFHSVINIALFLQTLDADDNVGNNTQIPDELHTIAEGETINFEQLSFDFVSDFKLRKLIAMGRADGLWGGSKQIRNPGLALDTLYNDLGLTADLYLLASSVTDEGNDGSNDRTGLYAFDQSSSQYFIDIDNDADGTLDVTDTYSFDGNSNLLQYENVVIPTTFYTLYSYDDNGNRESEREDENGDGSADDIRDYTYDENGSLITLEVDSDGDGTLNYSRAYTYDDNGNRITSETDSGANGTVTQRITYSYDDNNNLILEEWDQQPDGVIDITYTYTRDDNGNVTLREWDKDGDGVADDIRNWTYDANGNQTLYEQDSDGDGNLDFIQSFEYDENNNRTLYELDNNGDGVVDFRNLYSYDSNELISTFEIDSDGDDVWDEVRTYTFDNNANLTLIEYDTDADGTIDRVINQTFNTDRDSWNAYWITQISDLD</sequence>
<proteinExistence type="predicted"/>
<protein>
    <recommendedName>
        <fullName evidence="5">YD repeat-containing protein</fullName>
    </recommendedName>
</protein>
<dbReference type="EMBL" id="QGGU01000004">
    <property type="protein sequence ID" value="PWK52813.1"/>
    <property type="molecule type" value="Genomic_DNA"/>
</dbReference>
<evidence type="ECO:0000256" key="2">
    <source>
        <dbReference type="SAM" id="SignalP"/>
    </source>
</evidence>
<accession>A0A316FWP6</accession>
<organism evidence="3 4">
    <name type="scientific">Pleionea mediterranea</name>
    <dbReference type="NCBI Taxonomy" id="523701"/>
    <lineage>
        <taxon>Bacteria</taxon>
        <taxon>Pseudomonadati</taxon>
        <taxon>Pseudomonadota</taxon>
        <taxon>Gammaproteobacteria</taxon>
        <taxon>Oceanospirillales</taxon>
        <taxon>Pleioneaceae</taxon>
        <taxon>Pleionea</taxon>
    </lineage>
</organism>
<comment type="caution">
    <text evidence="3">The sequence shown here is derived from an EMBL/GenBank/DDBJ whole genome shotgun (WGS) entry which is preliminary data.</text>
</comment>
<dbReference type="OrthoDB" id="5592990at2"/>
<dbReference type="AlphaFoldDB" id="A0A316FWP6"/>
<reference evidence="3 4" key="1">
    <citation type="submission" date="2018-05" db="EMBL/GenBank/DDBJ databases">
        <title>Genomic Encyclopedia of Type Strains, Phase IV (KMG-IV): sequencing the most valuable type-strain genomes for metagenomic binning, comparative biology and taxonomic classification.</title>
        <authorList>
            <person name="Goeker M."/>
        </authorList>
    </citation>
    <scope>NUCLEOTIDE SEQUENCE [LARGE SCALE GENOMIC DNA]</scope>
    <source>
        <strain evidence="3 4">DSM 25350</strain>
    </source>
</reference>